<evidence type="ECO:0000313" key="3">
    <source>
        <dbReference type="RefSeq" id="XP_029325823.1"/>
    </source>
</evidence>
<evidence type="ECO:0000313" key="2">
    <source>
        <dbReference type="Proteomes" id="UP000515126"/>
    </source>
</evidence>
<dbReference type="PANTHER" id="PTHR35158:SF1">
    <property type="entry name" value="CDNA SEQUENCE CN725425"/>
    <property type="match status" value="1"/>
</dbReference>
<dbReference type="Proteomes" id="UP000515126">
    <property type="component" value="Chromosome 15"/>
</dbReference>
<evidence type="ECO:0000256" key="1">
    <source>
        <dbReference type="SAM" id="MobiDB-lite"/>
    </source>
</evidence>
<dbReference type="CTD" id="283461"/>
<dbReference type="KEGG" id="mcal:110310086"/>
<dbReference type="GeneID" id="110310086"/>
<dbReference type="PANTHER" id="PTHR35158">
    <property type="entry name" value="CDNA SEQUENCE CN725425"/>
    <property type="match status" value="1"/>
</dbReference>
<protein>
    <submittedName>
        <fullName evidence="3">Uncharacterized protein C12orf40 homolog</fullName>
    </submittedName>
</protein>
<dbReference type="Pfam" id="PF15089">
    <property type="entry name" value="Redic1-like"/>
    <property type="match status" value="1"/>
</dbReference>
<feature type="compositionally biased region" description="Low complexity" evidence="1">
    <location>
        <begin position="467"/>
        <end position="477"/>
    </location>
</feature>
<name>A0A6P7Q120_MUSCR</name>
<organism evidence="2 3">
    <name type="scientific">Mus caroli</name>
    <name type="common">Ryukyu mouse</name>
    <name type="synonym">Ricefield mouse</name>
    <dbReference type="NCBI Taxonomy" id="10089"/>
    <lineage>
        <taxon>Eukaryota</taxon>
        <taxon>Metazoa</taxon>
        <taxon>Chordata</taxon>
        <taxon>Craniata</taxon>
        <taxon>Vertebrata</taxon>
        <taxon>Euteleostomi</taxon>
        <taxon>Mammalia</taxon>
        <taxon>Eutheria</taxon>
        <taxon>Euarchontoglires</taxon>
        <taxon>Glires</taxon>
        <taxon>Rodentia</taxon>
        <taxon>Myomorpha</taxon>
        <taxon>Muroidea</taxon>
        <taxon>Muridae</taxon>
        <taxon>Murinae</taxon>
        <taxon>Mus</taxon>
        <taxon>Mus</taxon>
    </lineage>
</organism>
<accession>A0A6P7Q120</accession>
<reference evidence="3" key="1">
    <citation type="submission" date="2025-08" db="UniProtKB">
        <authorList>
            <consortium name="RefSeq"/>
        </authorList>
    </citation>
    <scope>IDENTIFICATION</scope>
</reference>
<keyword evidence="2" id="KW-1185">Reference proteome</keyword>
<proteinExistence type="predicted"/>
<dbReference type="InterPro" id="IPR027883">
    <property type="entry name" value="Redic1-like"/>
</dbReference>
<feature type="region of interest" description="Disordered" evidence="1">
    <location>
        <begin position="464"/>
        <end position="512"/>
    </location>
</feature>
<dbReference type="AlphaFoldDB" id="A0A6P7Q120"/>
<feature type="compositionally biased region" description="Polar residues" evidence="1">
    <location>
        <begin position="478"/>
        <end position="491"/>
    </location>
</feature>
<sequence length="627" mass="70956">MNWVGGSRSRVLIKQERRKQKEYFERNKLKSKLKLLGVVSPVKKPSVSLDLLNLYVVNQISSMKETSETMKRPTHVNMTRDLKVPLRKHDLELPMSPHCVPSKLCIDDMEDSVPYQRIYSKEETGPVQSSQDMKSYRMFNETGNCSYIPPSFPEELRSNRHIRSQHSTPRIGPSSQQFLYENPHNGQFSNGKFPESLFSKLNKHQNVFSSSQTTAEFEASYKRTNSSETGDFLTKRSMIMGEDCRSLYERRQPDFAMEKPLVQQTYANNGEEFSNFLEDVIPPTQSHFPGNHNSFVSHSMIDLLSRDQPGRRATFTKCGYDSLSDTHVVSSDESHSSTGLIRGEFTVPQATSPNLPFNTSYTETCQPNRPCQEYNSNEINAFRRSFEKDCYSIGCGRKGKIESDNQLKALQRNARDHPVYTLTDTPLEELHCKQSCAFGQNEIPMERRGMCPLKGRPMSTEKIYLESSQSSQSASYSPRPTESTFSSSTDLISEDEDQIQQQTEDSNKKATETTDNCCLEKMENDFDDITVKDNATAHKQNHKFLQSSEKNNANAFPESQCNSEHTLQNKSTDNCVLQAGRCDVGVQTEEAPLVGNTADVAVQCTIITRCSCMSSPSVDKRKGVLPS</sequence>
<gene>
    <name evidence="3" type="primary">C15H12orf40</name>
</gene>
<dbReference type="RefSeq" id="XP_029325823.1">
    <property type="nucleotide sequence ID" value="XM_029469963.1"/>
</dbReference>